<dbReference type="InParanoid" id="A0A061EYH5"/>
<dbReference type="InterPro" id="IPR001965">
    <property type="entry name" value="Znf_PHD"/>
</dbReference>
<evidence type="ECO:0000256" key="3">
    <source>
        <dbReference type="ARBA" id="ARBA00022771"/>
    </source>
</evidence>
<dbReference type="Gramene" id="EOY09678">
    <property type="protein sequence ID" value="EOY09678"/>
    <property type="gene ID" value="TCM_025071"/>
</dbReference>
<dbReference type="SUPFAM" id="SSF57889">
    <property type="entry name" value="Cysteine-rich domain"/>
    <property type="match status" value="7"/>
</dbReference>
<gene>
    <name evidence="6" type="ORF">TCM_025071</name>
</gene>
<dbReference type="HOGENOM" id="CLU_014776_3_0_1"/>
<evidence type="ECO:0000256" key="4">
    <source>
        <dbReference type="ARBA" id="ARBA00022833"/>
    </source>
</evidence>
<dbReference type="EMBL" id="CM001883">
    <property type="protein sequence ID" value="EOY09678.1"/>
    <property type="molecule type" value="Genomic_DNA"/>
</dbReference>
<dbReference type="Gene3D" id="3.30.40.10">
    <property type="entry name" value="Zinc/RING finger domain, C3HC4 (zinc finger)"/>
    <property type="match status" value="1"/>
</dbReference>
<protein>
    <submittedName>
        <fullName evidence="6">Cysteine/Histidine-rich C1 domain family protein, putative</fullName>
    </submittedName>
</protein>
<dbReference type="InterPro" id="IPR013083">
    <property type="entry name" value="Znf_RING/FYVE/PHD"/>
</dbReference>
<keyword evidence="3" id="KW-0863">Zinc-finger</keyword>
<reference evidence="6 7" key="1">
    <citation type="journal article" date="2013" name="Genome Biol.">
        <title>The genome sequence of the most widely cultivated cacao type and its use to identify candidate genes regulating pod color.</title>
        <authorList>
            <person name="Motamayor J.C."/>
            <person name="Mockaitis K."/>
            <person name="Schmutz J."/>
            <person name="Haiminen N."/>
            <person name="Iii D.L."/>
            <person name="Cornejo O."/>
            <person name="Findley S.D."/>
            <person name="Zheng P."/>
            <person name="Utro F."/>
            <person name="Royaert S."/>
            <person name="Saski C."/>
            <person name="Jenkins J."/>
            <person name="Podicheti R."/>
            <person name="Zhao M."/>
            <person name="Scheffler B.E."/>
            <person name="Stack J.C."/>
            <person name="Feltus F.A."/>
            <person name="Mustiga G.M."/>
            <person name="Amores F."/>
            <person name="Phillips W."/>
            <person name="Marelli J.P."/>
            <person name="May G.D."/>
            <person name="Shapiro H."/>
            <person name="Ma J."/>
            <person name="Bustamante C.D."/>
            <person name="Schnell R.J."/>
            <person name="Main D."/>
            <person name="Gilbert D."/>
            <person name="Parida L."/>
            <person name="Kuhn D.N."/>
        </authorList>
    </citation>
    <scope>NUCLEOTIDE SEQUENCE [LARGE SCALE GENOMIC DNA]</scope>
    <source>
        <strain evidence="7">cv. Matina 1-6</strain>
    </source>
</reference>
<evidence type="ECO:0000313" key="7">
    <source>
        <dbReference type="Proteomes" id="UP000026915"/>
    </source>
</evidence>
<keyword evidence="4" id="KW-0862">Zinc</keyword>
<keyword evidence="2" id="KW-0677">Repeat</keyword>
<evidence type="ECO:0000256" key="1">
    <source>
        <dbReference type="ARBA" id="ARBA00022723"/>
    </source>
</evidence>
<name>A0A061EYH5_THECC</name>
<dbReference type="PANTHER" id="PTHR32410:SF163">
    <property type="entry name" value="DC1 DOMAIN-CONTAINING PROTEIN"/>
    <property type="match status" value="1"/>
</dbReference>
<keyword evidence="1" id="KW-0479">Metal-binding</keyword>
<dbReference type="GO" id="GO:0008270">
    <property type="term" value="F:zinc ion binding"/>
    <property type="evidence" value="ECO:0007669"/>
    <property type="project" value="UniProtKB-KW"/>
</dbReference>
<dbReference type="InterPro" id="IPR046349">
    <property type="entry name" value="C1-like_sf"/>
</dbReference>
<dbReference type="PANTHER" id="PTHR32410">
    <property type="entry name" value="CYSTEINE/HISTIDINE-RICH C1 DOMAIN FAMILY PROTEIN"/>
    <property type="match status" value="1"/>
</dbReference>
<sequence>MDLKHFSHDHPLVFIQDWSRASEEEEEEEEGAFCFACEERVEGPCYCCSGCKFFLHKTCAELELSPEVSHPFHPPHPLILLPKSPYISGQHGCDLCCGSFSGLVYHCASCKFDLDINCASIVGNFDKVEHPAHEHPLILIEKHNRIIRCNCLGCMKEISSSPFYKCLDCKSRKVYLHKECAELPLEINNFHHRRHPLTLLHNRPIHSESCSCYLCKKQWKGFVYYCNVCEFGLTPEDVSPLPEITTVNHEHPWTLLSRPMSFICDFCGTDGCRTPYLCTTCNFIVHKSCISLPRIITIMRHHHRLSHSYLFLKNQSEEWECKICHQEVNKEYGRYYCPDSECNYIAHVNCATDRSIWDPKFNEDERSEGESINWITDVIQTKCLKGDEIATEIKHAFHDHNLTLTFSGEVKDDINCDGCMRPISTPFYGCEQCRFFLHRNCAELPREKRHPSHKHLLALTKNDEFLYCYACDRLHHGFNYKCNKRGCYFKIDIQCSLLSDIFKHPSHKHQLFLDHNCHGDCSGCNNRRLLAYKCTQGCEFILDFECLTLPQIAWYKYDIHPLTLTYDSGSDPDQFYCDICEEERHPYKWFYYCADCDNAAHLECILGDLPFIKLGRTRQSYPHSHPLTFVKNIWNCPPCNVCKKLCNGQALQCTECNLICHWECQWNLPELNGV</sequence>
<evidence type="ECO:0000259" key="5">
    <source>
        <dbReference type="PROSITE" id="PS50081"/>
    </source>
</evidence>
<dbReference type="PROSITE" id="PS50081">
    <property type="entry name" value="ZF_DAG_PE_2"/>
    <property type="match status" value="1"/>
</dbReference>
<dbReference type="FunCoup" id="A0A061EYH5">
    <property type="interactions" value="73"/>
</dbReference>
<dbReference type="InterPro" id="IPR004146">
    <property type="entry name" value="DC1"/>
</dbReference>
<accession>A0A061EYH5</accession>
<evidence type="ECO:0000313" key="6">
    <source>
        <dbReference type="EMBL" id="EOY09678.1"/>
    </source>
</evidence>
<organism evidence="6 7">
    <name type="scientific">Theobroma cacao</name>
    <name type="common">Cacao</name>
    <name type="synonym">Cocoa</name>
    <dbReference type="NCBI Taxonomy" id="3641"/>
    <lineage>
        <taxon>Eukaryota</taxon>
        <taxon>Viridiplantae</taxon>
        <taxon>Streptophyta</taxon>
        <taxon>Embryophyta</taxon>
        <taxon>Tracheophyta</taxon>
        <taxon>Spermatophyta</taxon>
        <taxon>Magnoliopsida</taxon>
        <taxon>eudicotyledons</taxon>
        <taxon>Gunneridae</taxon>
        <taxon>Pentapetalae</taxon>
        <taxon>rosids</taxon>
        <taxon>malvids</taxon>
        <taxon>Malvales</taxon>
        <taxon>Malvaceae</taxon>
        <taxon>Byttnerioideae</taxon>
        <taxon>Theobroma</taxon>
    </lineage>
</organism>
<dbReference type="eggNOG" id="ENOG502RANS">
    <property type="taxonomic scope" value="Eukaryota"/>
</dbReference>
<dbReference type="AlphaFoldDB" id="A0A061EYH5"/>
<feature type="domain" description="Phorbol-ester/DAG-type" evidence="5">
    <location>
        <begin position="622"/>
        <end position="672"/>
    </location>
</feature>
<dbReference type="OMA" id="CEQCRFF"/>
<dbReference type="Proteomes" id="UP000026915">
    <property type="component" value="Chromosome 5"/>
</dbReference>
<dbReference type="Pfam" id="PF03107">
    <property type="entry name" value="C1_2"/>
    <property type="match status" value="8"/>
</dbReference>
<dbReference type="SMART" id="SM00249">
    <property type="entry name" value="PHD"/>
    <property type="match status" value="4"/>
</dbReference>
<dbReference type="InterPro" id="IPR053192">
    <property type="entry name" value="Vacuole_Formation_Reg"/>
</dbReference>
<dbReference type="SMART" id="SM00109">
    <property type="entry name" value="C1"/>
    <property type="match status" value="4"/>
</dbReference>
<proteinExistence type="predicted"/>
<evidence type="ECO:0000256" key="2">
    <source>
        <dbReference type="ARBA" id="ARBA00022737"/>
    </source>
</evidence>
<keyword evidence="7" id="KW-1185">Reference proteome</keyword>
<dbReference type="InterPro" id="IPR002219">
    <property type="entry name" value="PKC_DAG/PE"/>
</dbReference>